<dbReference type="PANTHER" id="PTHR48475">
    <property type="entry name" value="RIBONUCLEASE H"/>
    <property type="match status" value="1"/>
</dbReference>
<organism evidence="2">
    <name type="scientific">Sesamum latifolium</name>
    <dbReference type="NCBI Taxonomy" id="2727402"/>
    <lineage>
        <taxon>Eukaryota</taxon>
        <taxon>Viridiplantae</taxon>
        <taxon>Streptophyta</taxon>
        <taxon>Embryophyta</taxon>
        <taxon>Tracheophyta</taxon>
        <taxon>Spermatophyta</taxon>
        <taxon>Magnoliopsida</taxon>
        <taxon>eudicotyledons</taxon>
        <taxon>Gunneridae</taxon>
        <taxon>Pentapetalae</taxon>
        <taxon>asterids</taxon>
        <taxon>lamiids</taxon>
        <taxon>Lamiales</taxon>
        <taxon>Pedaliaceae</taxon>
        <taxon>Sesamum</taxon>
    </lineage>
</organism>
<name>A0AAW2VIW6_9LAMI</name>
<reference evidence="2" key="2">
    <citation type="journal article" date="2024" name="Plant">
        <title>Genomic evolution and insights into agronomic trait innovations of Sesamum species.</title>
        <authorList>
            <person name="Miao H."/>
            <person name="Wang L."/>
            <person name="Qu L."/>
            <person name="Liu H."/>
            <person name="Sun Y."/>
            <person name="Le M."/>
            <person name="Wang Q."/>
            <person name="Wei S."/>
            <person name="Zheng Y."/>
            <person name="Lin W."/>
            <person name="Duan Y."/>
            <person name="Cao H."/>
            <person name="Xiong S."/>
            <person name="Wang X."/>
            <person name="Wei L."/>
            <person name="Li C."/>
            <person name="Ma Q."/>
            <person name="Ju M."/>
            <person name="Zhao R."/>
            <person name="Li G."/>
            <person name="Mu C."/>
            <person name="Tian Q."/>
            <person name="Mei H."/>
            <person name="Zhang T."/>
            <person name="Gao T."/>
            <person name="Zhang H."/>
        </authorList>
    </citation>
    <scope>NUCLEOTIDE SEQUENCE</scope>
    <source>
        <strain evidence="2">KEN1</strain>
    </source>
</reference>
<dbReference type="EMBL" id="JACGWN010000010">
    <property type="protein sequence ID" value="KAL0428205.1"/>
    <property type="molecule type" value="Genomic_DNA"/>
</dbReference>
<dbReference type="Gene3D" id="1.10.340.70">
    <property type="match status" value="1"/>
</dbReference>
<accession>A0AAW2VIW6</accession>
<evidence type="ECO:0000259" key="1">
    <source>
        <dbReference type="Pfam" id="PF17921"/>
    </source>
</evidence>
<comment type="caution">
    <text evidence="2">The sequence shown here is derived from an EMBL/GenBank/DDBJ whole genome shotgun (WGS) entry which is preliminary data.</text>
</comment>
<sequence>MVSLEEEEEKEIEGVFVGENLTLTWTTPIVRFLMEGVLPEDSKEARKIKLRSARFILIDGNLYKRGFSSPLLKCPNPEKTEYVLHEVHEGSCGNHSGARSLAKKVLRQGYYWPTMVKDAFSLVQKCSPCQRHTNYQHNPAAYMKTLENPCPFDMWGMEIVGKLPHCNRTKRILDNGCGLLYQVDRGRAIGKNRGEGSNEIHLAEHHFPIRYPQSLNSRQRNSIPGREIEKLVGRIEDQTVVYIST</sequence>
<dbReference type="InterPro" id="IPR041588">
    <property type="entry name" value="Integrase_H2C2"/>
</dbReference>
<dbReference type="AlphaFoldDB" id="A0AAW2VIW6"/>
<dbReference type="Pfam" id="PF17921">
    <property type="entry name" value="Integrase_H2C2"/>
    <property type="match status" value="1"/>
</dbReference>
<protein>
    <recommendedName>
        <fullName evidence="1">Integrase zinc-binding domain-containing protein</fullName>
    </recommendedName>
</protein>
<dbReference type="PANTHER" id="PTHR48475:SF2">
    <property type="entry name" value="RIBONUCLEASE H"/>
    <property type="match status" value="1"/>
</dbReference>
<proteinExistence type="predicted"/>
<evidence type="ECO:0000313" key="2">
    <source>
        <dbReference type="EMBL" id="KAL0428205.1"/>
    </source>
</evidence>
<gene>
    <name evidence="2" type="ORF">Slati_2995300</name>
</gene>
<feature type="domain" description="Integrase zinc-binding" evidence="1">
    <location>
        <begin position="76"/>
        <end position="132"/>
    </location>
</feature>
<reference evidence="2" key="1">
    <citation type="submission" date="2020-06" db="EMBL/GenBank/DDBJ databases">
        <authorList>
            <person name="Li T."/>
            <person name="Hu X."/>
            <person name="Zhang T."/>
            <person name="Song X."/>
            <person name="Zhang H."/>
            <person name="Dai N."/>
            <person name="Sheng W."/>
            <person name="Hou X."/>
            <person name="Wei L."/>
        </authorList>
    </citation>
    <scope>NUCLEOTIDE SEQUENCE</scope>
    <source>
        <strain evidence="2">KEN1</strain>
        <tissue evidence="2">Leaf</tissue>
    </source>
</reference>